<evidence type="ECO:0000313" key="5">
    <source>
        <dbReference type="Proteomes" id="UP000001741"/>
    </source>
</evidence>
<dbReference type="PANTHER" id="PTHR35191">
    <property type="entry name" value="PROPHAGE SIDE TAIL FIBER PROTEIN HOMOLOG STFQ-RELATED"/>
    <property type="match status" value="1"/>
</dbReference>
<dbReference type="Proteomes" id="UP000001741">
    <property type="component" value="Chromosome"/>
</dbReference>
<dbReference type="KEGG" id="abm:ABSDF2783"/>
<gene>
    <name evidence="4" type="ordered locus">ABSDF2783</name>
</gene>
<feature type="domain" description="Phage tail fibre protein N-terminal" evidence="3">
    <location>
        <begin position="1"/>
        <end position="147"/>
    </location>
</feature>
<dbReference type="GO" id="GO:0046718">
    <property type="term" value="P:symbiont entry into host cell"/>
    <property type="evidence" value="ECO:0007669"/>
    <property type="project" value="InterPro"/>
</dbReference>
<dbReference type="BioCyc" id="ABAU509170:GCL9-2286-MONOMER"/>
<accession>B0VUM0</accession>
<evidence type="ECO:0000256" key="1">
    <source>
        <dbReference type="ARBA" id="ARBA00004328"/>
    </source>
</evidence>
<protein>
    <recommendedName>
        <fullName evidence="3">Phage tail fibre protein N-terminal domain-containing protein</fullName>
    </recommendedName>
</protein>
<dbReference type="InterPro" id="IPR051934">
    <property type="entry name" value="Phage_Tail_Fiber_Structural"/>
</dbReference>
<dbReference type="GO" id="GO:0019062">
    <property type="term" value="P:virion attachment to host cell"/>
    <property type="evidence" value="ECO:0007669"/>
    <property type="project" value="InterPro"/>
</dbReference>
<comment type="subcellular location">
    <subcellularLocation>
        <location evidence="1">Virion</location>
    </subcellularLocation>
</comment>
<name>B0VUM0_ACIBS</name>
<dbReference type="PANTHER" id="PTHR35191:SF1">
    <property type="entry name" value="PROPHAGE SIDE TAIL FIBER PROTEIN HOMOLOG STFQ-RELATED"/>
    <property type="match status" value="1"/>
</dbReference>
<evidence type="ECO:0000313" key="4">
    <source>
        <dbReference type="EMBL" id="CAP02082.1"/>
    </source>
</evidence>
<dbReference type="EMBL" id="CU468230">
    <property type="protein sequence ID" value="CAP02082.1"/>
    <property type="molecule type" value="Genomic_DNA"/>
</dbReference>
<dbReference type="Pfam" id="PF03406">
    <property type="entry name" value="Phage_fiber_2"/>
    <property type="match status" value="1"/>
</dbReference>
<keyword evidence="2" id="KW-0945">Host-virus interaction</keyword>
<evidence type="ECO:0000259" key="3">
    <source>
        <dbReference type="Pfam" id="PF12571"/>
    </source>
</evidence>
<dbReference type="Pfam" id="PF12571">
    <property type="entry name" value="Phage_tail_fib"/>
    <property type="match status" value="1"/>
</dbReference>
<proteinExistence type="predicted"/>
<dbReference type="InterPro" id="IPR022225">
    <property type="entry name" value="Phage_tail_fibre_N"/>
</dbReference>
<reference evidence="4 5" key="1">
    <citation type="journal article" date="2008" name="PLoS ONE">
        <title>Comparative analysis of Acinetobacters: three genomes for three lifestyles.</title>
        <authorList>
            <person name="Vallenet D."/>
            <person name="Nordmann P."/>
            <person name="Barbe V."/>
            <person name="Poirel L."/>
            <person name="Mangenot S."/>
            <person name="Bataille E."/>
            <person name="Dossat C."/>
            <person name="Gas S."/>
            <person name="Kreimeyer A."/>
            <person name="Lenoble P."/>
            <person name="Oztas S."/>
            <person name="Poulain J."/>
            <person name="Segurens B."/>
            <person name="Robert C."/>
            <person name="Abergel C."/>
            <person name="Claverie J.M."/>
            <person name="Raoult D."/>
            <person name="Medigue C."/>
            <person name="Weissenbach J."/>
            <person name="Cruveiller S."/>
        </authorList>
    </citation>
    <scope>NUCLEOTIDE SEQUENCE [LARGE SCALE GENOMIC DNA]</scope>
    <source>
        <strain evidence="4 5">SDF</strain>
    </source>
</reference>
<organism evidence="4 5">
    <name type="scientific">Acinetobacter baumannii (strain SDF)</name>
    <dbReference type="NCBI Taxonomy" id="509170"/>
    <lineage>
        <taxon>Bacteria</taxon>
        <taxon>Pseudomonadati</taxon>
        <taxon>Pseudomonadota</taxon>
        <taxon>Gammaproteobacteria</taxon>
        <taxon>Moraxellales</taxon>
        <taxon>Moraxellaceae</taxon>
        <taxon>Acinetobacter</taxon>
        <taxon>Acinetobacter calcoaceticus/baumannii complex</taxon>
    </lineage>
</organism>
<dbReference type="Pfam" id="PF22337">
    <property type="entry name" value="Phage_fiber_rpt"/>
    <property type="match status" value="3"/>
</dbReference>
<dbReference type="InterPro" id="IPR054500">
    <property type="entry name" value="Phage_fiber_rpt"/>
</dbReference>
<sequence length="1529" mass="160130">MSSPYYNVTTNAGDAAIANAIATNTKLNITHVAFGDGNGSSPTPDKSRTTLVKEVYRQAVNKYTKHPTISNFLIVEAILPPIVGSFYIREIGLIIDSKTMITHGAVAPVFKEANSVREYRLKFTINIQDAEIVNVMLDDTLIYATQDWVNDNYVPRAEIINNLTTNDATKPLSAAQGKNLQDNKLDKTANAVSASKLLTPRTFSISGDGTASGSFNGTANLALPLVLANTGVAAGTYGGVTIDPATTYIPVVQFDAKGRAVSATNVPMKPATTAQFGLTKLNANVNSNSQTEAATPSAVKAAYDTAVNANSRSLDNQKRLNQLDQDVLLREEVLWMPGSDSIRVFKNIVGFQKKINGIKGALVLHLPAAKNKSTTMMGLKIKGYDYRNNAGIWELNIGGYNYSTGWLCNSAALQGLAPFNIVRLAQAADHQVIILGTEDTNWLYPMVLLDELITGYTNISGWRDGFNFTFETDLTPYTAMVTPLLYGTPRAQNADTLMFARTIGLSGAATGTPTNFDGSANILIPVTSLDASKLTGTAGVNTTGSAAKLTTPRTIALSGAATGTATNFDGSANISIPVTSLDASKLTGTAGVNTTGSAAKLATPRKIALSGAATGTATNFDGSLDISIPVTSLDASKLTGTAGVNTTGSAAKLTTPRNINGVPFDGTSHITVYDSSKLPMTGGSLTGPLAAPTLGILNTDGTTGRGISLYGGASSGRPNYGVYFAGTPTFGYHGDITGPWATYFSVITSNDTRGWIFQANDKNIVSISTNGVVTAPTFVGGLKGNADTASKLSAVRTITFNGDVSGSYGFDGSVNAFCNISVKVATTSQKGIVQLNNTLSSTATDQALTAAQGKALNESKVSHGDYGLGQTLNVPENVLLSELTTQNSFWSRGSGPIPADSPVNGAIKAINFGPSPWNSQIVVPAYTNQMFLRSRVAADGAFRAWREFAFTDSDITGNAATASKLKTPVTINGVYFDGTSNITVNDSTKLPTRGGTISGNLAVNGYVLTGQINGNADPLSILSSSSARGINIGQLLVSNQYSDVTKVPVNGGYIRGNLIVGGGVTGNASTATKLATARKINGINFDGTADITISNLPNTITVGNGQSSVYASMQFGNYNKVTGAGYMNVLHNGLWEDGLRQIGLSNYSDTGAHISTLWVGKSNAYIKLGTTDYQLAKVTDNVASATKLANARTLSASGDGTWSVSFDGSANASAVFTLANSGVAAETYQSVTVDAKGRVTSGQTVTTGLVTSNAATGTTNTATSNTNTFLNVVETKGGAASSVGTSTQITGAGSVTVSSDAAGKLVITGTNTTYTAGNGLSLTGTVFSAKLLNVLTSTDATSALTAAQGKVLKDTVDQKLDKSGGTITGDLAVKGKFTLDQSNLVVVSGSDYQITYDYATRIATIEMTLFENKRVMDAMPRYSSRNAWVFALEVSLPIQLKKRLTEHFYISEYLEGQTQFGEEASEWMFNCMPSNYRPYSKDSNGAYVADPAKRVSAALGESKVFILARRWSGDQDEPCNGYLRVTGLF</sequence>
<dbReference type="InterPro" id="IPR005068">
    <property type="entry name" value="Phage_lambda_Stf-r2"/>
</dbReference>
<evidence type="ECO:0000256" key="2">
    <source>
        <dbReference type="ARBA" id="ARBA00022581"/>
    </source>
</evidence>
<dbReference type="HOGENOM" id="CLU_251769_0_0_6"/>